<feature type="binding site" evidence="5">
    <location>
        <position position="69"/>
    </location>
    <ligand>
        <name>Zn(2+)</name>
        <dbReference type="ChEBI" id="CHEBI:29105"/>
    </ligand>
</feature>
<gene>
    <name evidence="5" type="primary">mtaD</name>
    <name evidence="7" type="ORF">BGC07_13065</name>
</gene>
<dbReference type="SUPFAM" id="SSF51556">
    <property type="entry name" value="Metallo-dependent hydrolases"/>
    <property type="match status" value="1"/>
</dbReference>
<evidence type="ECO:0000259" key="6">
    <source>
        <dbReference type="Pfam" id="PF01979"/>
    </source>
</evidence>
<feature type="binding site" evidence="5">
    <location>
        <position position="98"/>
    </location>
    <ligand>
        <name>substrate</name>
    </ligand>
</feature>
<dbReference type="Gene3D" id="3.20.20.140">
    <property type="entry name" value="Metal-dependent hydrolases"/>
    <property type="match status" value="1"/>
</dbReference>
<dbReference type="InterPro" id="IPR050287">
    <property type="entry name" value="MTA/SAH_deaminase"/>
</dbReference>
<comment type="similarity">
    <text evidence="5">Belongs to the metallo-dependent hydrolases superfamily. MTA/SAH deaminase family.</text>
</comment>
<comment type="similarity">
    <text evidence="1">Belongs to the metallo-dependent hydrolases superfamily. ATZ/TRZ family.</text>
</comment>
<dbReference type="SUPFAM" id="SSF51338">
    <property type="entry name" value="Composite domain of metallo-dependent hydrolases"/>
    <property type="match status" value="2"/>
</dbReference>
<feature type="binding site" evidence="5">
    <location>
        <position position="191"/>
    </location>
    <ligand>
        <name>substrate</name>
    </ligand>
</feature>
<comment type="catalytic activity">
    <reaction evidence="5">
        <text>S-methyl-5'-thioadenosine + H2O + H(+) = S-methyl-5'-thioinosine + NH4(+)</text>
        <dbReference type="Rhea" id="RHEA:25025"/>
        <dbReference type="ChEBI" id="CHEBI:15377"/>
        <dbReference type="ChEBI" id="CHEBI:15378"/>
        <dbReference type="ChEBI" id="CHEBI:17509"/>
        <dbReference type="ChEBI" id="CHEBI:28938"/>
        <dbReference type="ChEBI" id="CHEBI:48595"/>
        <dbReference type="EC" id="3.5.4.31"/>
    </reaction>
</comment>
<feature type="domain" description="Amidohydrolase-related" evidence="6">
    <location>
        <begin position="61"/>
        <end position="409"/>
    </location>
</feature>
<dbReference type="HAMAP" id="MF_01281">
    <property type="entry name" value="MTA_SAH_deamin"/>
    <property type="match status" value="1"/>
</dbReference>
<organism evidence="7 8">
    <name type="scientific">Piscirickettsia litoralis</name>
    <dbReference type="NCBI Taxonomy" id="1891921"/>
    <lineage>
        <taxon>Bacteria</taxon>
        <taxon>Pseudomonadati</taxon>
        <taxon>Pseudomonadota</taxon>
        <taxon>Gammaproteobacteria</taxon>
        <taxon>Thiotrichales</taxon>
        <taxon>Piscirickettsiaceae</taxon>
        <taxon>Piscirickettsia</taxon>
    </lineage>
</organism>
<dbReference type="InterPro" id="IPR023512">
    <property type="entry name" value="Deaminase_MtaD/DadD"/>
</dbReference>
<comment type="caution">
    <text evidence="7">The sequence shown here is derived from an EMBL/GenBank/DDBJ whole genome shotgun (WGS) entry which is preliminary data.</text>
</comment>
<evidence type="ECO:0000313" key="7">
    <source>
        <dbReference type="EMBL" id="ODN43663.1"/>
    </source>
</evidence>
<dbReference type="InterPro" id="IPR006680">
    <property type="entry name" value="Amidohydro-rel"/>
</dbReference>
<dbReference type="EMBL" id="MDTU01000001">
    <property type="protein sequence ID" value="ODN43663.1"/>
    <property type="molecule type" value="Genomic_DNA"/>
</dbReference>
<protein>
    <recommendedName>
        <fullName evidence="5">5-methylthioadenosine/S-adenosylhomocysteine deaminase</fullName>
        <shortName evidence="5">MTA/SAH deaminase</shortName>
        <ecNumber evidence="5">3.5.4.28</ecNumber>
        <ecNumber evidence="5">3.5.4.31</ecNumber>
    </recommendedName>
</protein>
<reference evidence="7 8" key="1">
    <citation type="submission" date="2016-08" db="EMBL/GenBank/DDBJ databases">
        <title>Draft genome sequence of Candidatus Piscirickettsia litoralis, from seawater.</title>
        <authorList>
            <person name="Wan X."/>
            <person name="Lee A.J."/>
            <person name="Hou S."/>
            <person name="Donachie S.P."/>
        </authorList>
    </citation>
    <scope>NUCLEOTIDE SEQUENCE [LARGE SCALE GENOMIC DNA]</scope>
    <source>
        <strain evidence="7 8">Y2</strain>
    </source>
</reference>
<accession>A0ABX3A498</accession>
<comment type="caution">
    <text evidence="5">Lacks conserved residue(s) required for the propagation of feature annotation.</text>
</comment>
<dbReference type="EC" id="3.5.4.31" evidence="5"/>
<dbReference type="InterPro" id="IPR032466">
    <property type="entry name" value="Metal_Hydrolase"/>
</dbReference>
<feature type="binding site" evidence="5">
    <location>
        <position position="306"/>
    </location>
    <ligand>
        <name>substrate</name>
    </ligand>
</feature>
<evidence type="ECO:0000256" key="1">
    <source>
        <dbReference type="ARBA" id="ARBA00006745"/>
    </source>
</evidence>
<dbReference type="EC" id="3.5.4.28" evidence="5"/>
<feature type="binding site" evidence="5">
    <location>
        <position position="218"/>
    </location>
    <ligand>
        <name>Zn(2+)</name>
        <dbReference type="ChEBI" id="CHEBI:29105"/>
    </ligand>
</feature>
<keyword evidence="2 5" id="KW-0479">Metal-binding</keyword>
<name>A0ABX3A498_9GAMM</name>
<keyword evidence="3 5" id="KW-0378">Hydrolase</keyword>
<proteinExistence type="inferred from homology"/>
<comment type="function">
    <text evidence="5">Catalyzes the deamination of 5-methylthioadenosine and S-adenosyl-L-homocysteine into 5-methylthioinosine and S-inosyl-L-homocysteine, respectively. Is also able to deaminate adenosine.</text>
</comment>
<dbReference type="Gene3D" id="2.30.40.10">
    <property type="entry name" value="Urease, subunit C, domain 1"/>
    <property type="match status" value="1"/>
</dbReference>
<sequence>MQTVDTIIHAGFIIPVQPLNQVLAKHSLVINQGKILDILPTQSCNNRYQSKNTQERLNHAIIPGLINAHTHSPMSLFRGLADDLSLDDWLNSHIWPAEKQWSNPEFIAAGTELAIAEMLRSGTTCFNEHYPFAKTIAETTDKLGMRACIGGFLIDFPTNDASDAKTYINKAEQLIQQFQSHPLITTAIAPHAPYSVSDDNFKACFKLADQYQLPLHIHIHETEFEVNNSLKEHGVRPLQRLNQLGLINQRFISVHSVCFDDSDIQLLAEHHAHIVHCPKSNLKLASGFAPIQKSINAGVNVALGTDSAASNNSLDLFSEMQTAAILAKAVSQNPTALPAAKALEMATLNGAKALGIDNITGSLEINKAADLAIVHLNDIESLPLYDPISQLVYATTKNQVTDTWVAGKQLLNNRKLLLINEERLRISAVAWQEKISKGL</sequence>
<comment type="catalytic activity">
    <reaction evidence="5">
        <text>S-adenosyl-L-homocysteine + H2O + H(+) = S-inosyl-L-homocysteine + NH4(+)</text>
        <dbReference type="Rhea" id="RHEA:20716"/>
        <dbReference type="ChEBI" id="CHEBI:15377"/>
        <dbReference type="ChEBI" id="CHEBI:15378"/>
        <dbReference type="ChEBI" id="CHEBI:28938"/>
        <dbReference type="ChEBI" id="CHEBI:57856"/>
        <dbReference type="ChEBI" id="CHEBI:57985"/>
        <dbReference type="EC" id="3.5.4.28"/>
    </reaction>
</comment>
<dbReference type="NCBIfam" id="NF006549">
    <property type="entry name" value="PRK09045.1"/>
    <property type="match status" value="1"/>
</dbReference>
<dbReference type="InterPro" id="IPR011059">
    <property type="entry name" value="Metal-dep_hydrolase_composite"/>
</dbReference>
<dbReference type="CDD" id="cd01298">
    <property type="entry name" value="ATZ_TRZ_like"/>
    <property type="match status" value="1"/>
</dbReference>
<dbReference type="Proteomes" id="UP000094329">
    <property type="component" value="Unassembled WGS sequence"/>
</dbReference>
<keyword evidence="4 5" id="KW-0862">Zinc</keyword>
<evidence type="ECO:0000313" key="8">
    <source>
        <dbReference type="Proteomes" id="UP000094329"/>
    </source>
</evidence>
<dbReference type="RefSeq" id="WP_069313461.1">
    <property type="nucleotide sequence ID" value="NZ_MDTU01000001.1"/>
</dbReference>
<evidence type="ECO:0000256" key="5">
    <source>
        <dbReference type="HAMAP-Rule" id="MF_01281"/>
    </source>
</evidence>
<feature type="binding site" evidence="5">
    <location>
        <position position="71"/>
    </location>
    <ligand>
        <name>Zn(2+)</name>
        <dbReference type="ChEBI" id="CHEBI:29105"/>
    </ligand>
</feature>
<comment type="cofactor">
    <cofactor evidence="5">
        <name>Zn(2+)</name>
        <dbReference type="ChEBI" id="CHEBI:29105"/>
    </cofactor>
    <text evidence="5">Binds 1 zinc ion per subunit.</text>
</comment>
<feature type="binding site" evidence="5">
    <location>
        <position position="221"/>
    </location>
    <ligand>
        <name>substrate</name>
    </ligand>
</feature>
<evidence type="ECO:0000256" key="3">
    <source>
        <dbReference type="ARBA" id="ARBA00022801"/>
    </source>
</evidence>
<dbReference type="PANTHER" id="PTHR43794">
    <property type="entry name" value="AMINOHYDROLASE SSNA-RELATED"/>
    <property type="match status" value="1"/>
</dbReference>
<dbReference type="PANTHER" id="PTHR43794:SF11">
    <property type="entry name" value="AMIDOHYDROLASE-RELATED DOMAIN-CONTAINING PROTEIN"/>
    <property type="match status" value="1"/>
</dbReference>
<feature type="binding site" evidence="5">
    <location>
        <position position="306"/>
    </location>
    <ligand>
        <name>Zn(2+)</name>
        <dbReference type="ChEBI" id="CHEBI:29105"/>
    </ligand>
</feature>
<dbReference type="Pfam" id="PF01979">
    <property type="entry name" value="Amidohydro_1"/>
    <property type="match status" value="1"/>
</dbReference>
<evidence type="ECO:0000256" key="2">
    <source>
        <dbReference type="ARBA" id="ARBA00022723"/>
    </source>
</evidence>
<keyword evidence="8" id="KW-1185">Reference proteome</keyword>
<evidence type="ECO:0000256" key="4">
    <source>
        <dbReference type="ARBA" id="ARBA00022833"/>
    </source>
</evidence>